<evidence type="ECO:0000313" key="1">
    <source>
        <dbReference type="EMBL" id="DAG92318.1"/>
    </source>
</evidence>
<organism evidence="1">
    <name type="scientific">Ackermannviridae sp</name>
    <dbReference type="NCBI Taxonomy" id="2831612"/>
    <lineage>
        <taxon>Viruses</taxon>
        <taxon>Duplodnaviria</taxon>
        <taxon>Heunggongvirae</taxon>
        <taxon>Uroviricota</taxon>
        <taxon>Caudoviricetes</taxon>
        <taxon>Pantevenvirales</taxon>
        <taxon>Ackermannviridae</taxon>
    </lineage>
</organism>
<name>A0A8S5VMB9_9CAUD</name>
<proteinExistence type="predicted"/>
<reference evidence="1" key="1">
    <citation type="journal article" date="2021" name="Proc. Natl. Acad. Sci. U.S.A.">
        <title>A Catalog of Tens of Thousands of Viruses from Human Metagenomes Reveals Hidden Associations with Chronic Diseases.</title>
        <authorList>
            <person name="Tisza M.J."/>
            <person name="Buck C.B."/>
        </authorList>
    </citation>
    <scope>NUCLEOTIDE SEQUENCE</scope>
    <source>
        <strain evidence="1">Ctnaj7</strain>
    </source>
</reference>
<sequence length="121" mass="14689">MGVEEMNRVELVVESLMQQKRNLYTLEDEYRGQTKGEMYAKRYNQYRKACKDYLDQFLEMISLQDIYKVIIPTRDNRENKVLYVSKLKESEIRYLLNRMEIIDYKVIKIETSETLDLQMIL</sequence>
<dbReference type="EMBL" id="BK035305">
    <property type="protein sequence ID" value="DAG92318.1"/>
    <property type="molecule type" value="Genomic_DNA"/>
</dbReference>
<accession>A0A8S5VMB9</accession>
<protein>
    <submittedName>
        <fullName evidence="1">Uncharacterized protein</fullName>
    </submittedName>
</protein>